<dbReference type="InterPro" id="IPR027443">
    <property type="entry name" value="IPNS-like_sf"/>
</dbReference>
<sequence length="101" mass="11184">MTLPVIPFYPHPAPAQAIHKSLSQSGFMQISDIGIEPTLLAEVYAVSRVFFTGDQQTKSRCGYRSAQENFGYQGLLEENLDPTAPADIKETFTMRSFVLGI</sequence>
<name>A0A2S9VCG3_9ALTE</name>
<comment type="caution">
    <text evidence="2">The sequence shown here is derived from an EMBL/GenBank/DDBJ whole genome shotgun (WGS) entry which is preliminary data.</text>
</comment>
<organism evidence="2 3">
    <name type="scientific">Alteromonas alba</name>
    <dbReference type="NCBI Taxonomy" id="2079529"/>
    <lineage>
        <taxon>Bacteria</taxon>
        <taxon>Pseudomonadati</taxon>
        <taxon>Pseudomonadota</taxon>
        <taxon>Gammaproteobacteria</taxon>
        <taxon>Alteromonadales</taxon>
        <taxon>Alteromonadaceae</taxon>
        <taxon>Alteromonas/Salinimonas group</taxon>
        <taxon>Alteromonas</taxon>
    </lineage>
</organism>
<dbReference type="SUPFAM" id="SSF51197">
    <property type="entry name" value="Clavaminate synthase-like"/>
    <property type="match status" value="1"/>
</dbReference>
<dbReference type="AlphaFoldDB" id="A0A2S9VCG3"/>
<dbReference type="RefSeq" id="WP_024024471.1">
    <property type="nucleotide sequence ID" value="NZ_PVNP01000061.1"/>
</dbReference>
<evidence type="ECO:0000313" key="2">
    <source>
        <dbReference type="EMBL" id="PRO74142.1"/>
    </source>
</evidence>
<keyword evidence="3" id="KW-1185">Reference proteome</keyword>
<dbReference type="Gene3D" id="2.60.120.330">
    <property type="entry name" value="B-lactam Antibiotic, Isopenicillin N Synthase, Chain"/>
    <property type="match status" value="1"/>
</dbReference>
<dbReference type="EMBL" id="PVNP01000061">
    <property type="protein sequence ID" value="PRO74142.1"/>
    <property type="molecule type" value="Genomic_DNA"/>
</dbReference>
<feature type="domain" description="Non-haem dioxygenase N-terminal" evidence="1">
    <location>
        <begin position="12"/>
        <end position="95"/>
    </location>
</feature>
<dbReference type="Proteomes" id="UP000238949">
    <property type="component" value="Unassembled WGS sequence"/>
</dbReference>
<gene>
    <name evidence="2" type="ORF">C6Y40_07785</name>
</gene>
<evidence type="ECO:0000313" key="3">
    <source>
        <dbReference type="Proteomes" id="UP000238949"/>
    </source>
</evidence>
<dbReference type="Pfam" id="PF14226">
    <property type="entry name" value="DIOX_N"/>
    <property type="match status" value="1"/>
</dbReference>
<protein>
    <recommendedName>
        <fullName evidence="1">Non-haem dioxygenase N-terminal domain-containing protein</fullName>
    </recommendedName>
</protein>
<evidence type="ECO:0000259" key="1">
    <source>
        <dbReference type="Pfam" id="PF14226"/>
    </source>
</evidence>
<proteinExistence type="predicted"/>
<dbReference type="OrthoDB" id="21825at2"/>
<accession>A0A2S9VCG3</accession>
<dbReference type="InterPro" id="IPR026992">
    <property type="entry name" value="DIOX_N"/>
</dbReference>
<reference evidence="3" key="1">
    <citation type="journal article" date="2020" name="Int. J. Syst. Evol. Microbiol.">
        <title>Alteromonas alba sp. nov., a marine bacterium isolated from the seawater of the West Pacific Ocean.</title>
        <authorList>
            <person name="Sun C."/>
            <person name="Wu Y.-H."/>
            <person name="Xamxidin M."/>
            <person name="Cheng H."/>
            <person name="Xu X.-W."/>
        </authorList>
    </citation>
    <scope>NUCLEOTIDE SEQUENCE [LARGE SCALE GENOMIC DNA]</scope>
    <source>
        <strain evidence="3">190</strain>
    </source>
</reference>